<feature type="region of interest" description="Disordered" evidence="1">
    <location>
        <begin position="1"/>
        <end position="22"/>
    </location>
</feature>
<dbReference type="InterPro" id="IPR001611">
    <property type="entry name" value="Leu-rich_rpt"/>
</dbReference>
<gene>
    <name evidence="3" type="ORF">M427DRAFT_437435</name>
</gene>
<keyword evidence="2" id="KW-0732">Signal</keyword>
<reference evidence="3 4" key="1">
    <citation type="journal article" date="2015" name="Genome Biol. Evol.">
        <title>Phylogenomic analyses indicate that early fungi evolved digesting cell walls of algal ancestors of land plants.</title>
        <authorList>
            <person name="Chang Y."/>
            <person name="Wang S."/>
            <person name="Sekimoto S."/>
            <person name="Aerts A.L."/>
            <person name="Choi C."/>
            <person name="Clum A."/>
            <person name="LaButti K.M."/>
            <person name="Lindquist E.A."/>
            <person name="Yee Ngan C."/>
            <person name="Ohm R.A."/>
            <person name="Salamov A.A."/>
            <person name="Grigoriev I.V."/>
            <person name="Spatafora J.W."/>
            <person name="Berbee M.L."/>
        </authorList>
    </citation>
    <scope>NUCLEOTIDE SEQUENCE [LARGE SCALE GENOMIC DNA]</scope>
    <source>
        <strain evidence="3 4">JEL478</strain>
    </source>
</reference>
<evidence type="ECO:0000256" key="2">
    <source>
        <dbReference type="SAM" id="SignalP"/>
    </source>
</evidence>
<organism evidence="3 4">
    <name type="scientific">Gonapodya prolifera (strain JEL478)</name>
    <name type="common">Monoblepharis prolifera</name>
    <dbReference type="NCBI Taxonomy" id="1344416"/>
    <lineage>
        <taxon>Eukaryota</taxon>
        <taxon>Fungi</taxon>
        <taxon>Fungi incertae sedis</taxon>
        <taxon>Chytridiomycota</taxon>
        <taxon>Chytridiomycota incertae sedis</taxon>
        <taxon>Monoblepharidomycetes</taxon>
        <taxon>Monoblepharidales</taxon>
        <taxon>Gonapodyaceae</taxon>
        <taxon>Gonapodya</taxon>
    </lineage>
</organism>
<proteinExistence type="predicted"/>
<dbReference type="AlphaFoldDB" id="A0A139A3S8"/>
<keyword evidence="4" id="KW-1185">Reference proteome</keyword>
<feature type="signal peptide" evidence="2">
    <location>
        <begin position="1"/>
        <end position="43"/>
    </location>
</feature>
<evidence type="ECO:0008006" key="5">
    <source>
        <dbReference type="Google" id="ProtNLM"/>
    </source>
</evidence>
<feature type="compositionally biased region" description="Basic and acidic residues" evidence="1">
    <location>
        <begin position="1"/>
        <end position="20"/>
    </location>
</feature>
<sequence length="132" mass="14164">MHIRSKAREDRGRRQRDSRDGTGPNAGHCAVVLLLLCLPAVLADPQDCAIFEQVHAQTPSESGGPPVGGGALLLLFNCTDGRVTNVRLAHHILAREIPSIASLTQLTELNLANNHLTGQIPSLSTLTQLTYL</sequence>
<name>A0A139A3S8_GONPJ</name>
<evidence type="ECO:0000256" key="1">
    <source>
        <dbReference type="SAM" id="MobiDB-lite"/>
    </source>
</evidence>
<dbReference type="Gene3D" id="3.80.10.10">
    <property type="entry name" value="Ribonuclease Inhibitor"/>
    <property type="match status" value="1"/>
</dbReference>
<dbReference type="EMBL" id="KQ965802">
    <property type="protein sequence ID" value="KXS11452.1"/>
    <property type="molecule type" value="Genomic_DNA"/>
</dbReference>
<dbReference type="PROSITE" id="PS51450">
    <property type="entry name" value="LRR"/>
    <property type="match status" value="1"/>
</dbReference>
<dbReference type="OrthoDB" id="1394818at2759"/>
<evidence type="ECO:0000313" key="4">
    <source>
        <dbReference type="Proteomes" id="UP000070544"/>
    </source>
</evidence>
<dbReference type="SUPFAM" id="SSF52058">
    <property type="entry name" value="L domain-like"/>
    <property type="match status" value="1"/>
</dbReference>
<feature type="chain" id="PRO_5007295890" description="L domain-like protein" evidence="2">
    <location>
        <begin position="44"/>
        <end position="132"/>
    </location>
</feature>
<accession>A0A139A3S8</accession>
<protein>
    <recommendedName>
        <fullName evidence="5">L domain-like protein</fullName>
    </recommendedName>
</protein>
<dbReference type="InterPro" id="IPR032675">
    <property type="entry name" value="LRR_dom_sf"/>
</dbReference>
<dbReference type="Proteomes" id="UP000070544">
    <property type="component" value="Unassembled WGS sequence"/>
</dbReference>
<evidence type="ECO:0000313" key="3">
    <source>
        <dbReference type="EMBL" id="KXS11452.1"/>
    </source>
</evidence>